<dbReference type="PANTHER" id="PTHR43861">
    <property type="entry name" value="TRANS-ACONITATE 2-METHYLTRANSFERASE-RELATED"/>
    <property type="match status" value="1"/>
</dbReference>
<dbReference type="KEGG" id="tim:GMBLW1_03200"/>
<dbReference type="Proteomes" id="UP000464378">
    <property type="component" value="Chromosome"/>
</dbReference>
<evidence type="ECO:0000256" key="1">
    <source>
        <dbReference type="ARBA" id="ARBA00022679"/>
    </source>
</evidence>
<dbReference type="InterPro" id="IPR041698">
    <property type="entry name" value="Methyltransf_25"/>
</dbReference>
<protein>
    <recommendedName>
        <fullName evidence="2">Methyltransferase domain-containing protein</fullName>
    </recommendedName>
</protein>
<keyword evidence="1 3" id="KW-0808">Transferase</keyword>
<dbReference type="EMBL" id="LR593887">
    <property type="protein sequence ID" value="VTS04648.1"/>
    <property type="molecule type" value="Genomic_DNA"/>
</dbReference>
<feature type="domain" description="Methyltransferase" evidence="2">
    <location>
        <begin position="37"/>
        <end position="129"/>
    </location>
</feature>
<sequence length="200" mass="21981">MQREQWDQRYSNPGLIYGEEPNRFLVEAAHHLPHGPILSLGEGEGRNALYLAGLGFDLLAVDQSSVGLVKAVQRAESSGLTLQTQVVDLKYFPIEPRSWAGILSIFCHLPAELRRDVHARVVAGLRPGGVFILEAYTPQQLGRGTGGPSDRSMLVSAFDLESELVGLEFLHCAELEREVIEGTHHTGMAHVVQLIARKPL</sequence>
<keyword evidence="3" id="KW-0489">Methyltransferase</keyword>
<dbReference type="AlphaFoldDB" id="A0A6C2YPT5"/>
<keyword evidence="4" id="KW-1185">Reference proteome</keyword>
<gene>
    <name evidence="3" type="ORF">GMBLW1_03200</name>
</gene>
<evidence type="ECO:0000313" key="3">
    <source>
        <dbReference type="EMBL" id="VIP03640.1"/>
    </source>
</evidence>
<dbReference type="Pfam" id="PF13649">
    <property type="entry name" value="Methyltransf_25"/>
    <property type="match status" value="1"/>
</dbReference>
<dbReference type="FunCoup" id="A0A6C2YPT5">
    <property type="interactions" value="43"/>
</dbReference>
<dbReference type="GO" id="GO:0032259">
    <property type="term" value="P:methylation"/>
    <property type="evidence" value="ECO:0007669"/>
    <property type="project" value="UniProtKB-KW"/>
</dbReference>
<dbReference type="PANTHER" id="PTHR43861:SF3">
    <property type="entry name" value="PUTATIVE (AFU_ORTHOLOGUE AFUA_2G14390)-RELATED"/>
    <property type="match status" value="1"/>
</dbReference>
<reference evidence="3" key="1">
    <citation type="submission" date="2019-04" db="EMBL/GenBank/DDBJ databases">
        <authorList>
            <consortium name="Science for Life Laboratories"/>
        </authorList>
    </citation>
    <scope>NUCLEOTIDE SEQUENCE</scope>
    <source>
        <strain evidence="3">MBLW1</strain>
    </source>
</reference>
<dbReference type="Gene3D" id="3.40.50.150">
    <property type="entry name" value="Vaccinia Virus protein VP39"/>
    <property type="match status" value="1"/>
</dbReference>
<proteinExistence type="predicted"/>
<organism evidence="3">
    <name type="scientific">Tuwongella immobilis</name>
    <dbReference type="NCBI Taxonomy" id="692036"/>
    <lineage>
        <taxon>Bacteria</taxon>
        <taxon>Pseudomonadati</taxon>
        <taxon>Planctomycetota</taxon>
        <taxon>Planctomycetia</taxon>
        <taxon>Gemmatales</taxon>
        <taxon>Gemmataceae</taxon>
        <taxon>Tuwongella</taxon>
    </lineage>
</organism>
<evidence type="ECO:0000259" key="2">
    <source>
        <dbReference type="Pfam" id="PF13649"/>
    </source>
</evidence>
<evidence type="ECO:0000313" key="4">
    <source>
        <dbReference type="Proteomes" id="UP000464378"/>
    </source>
</evidence>
<dbReference type="RefSeq" id="WP_162658810.1">
    <property type="nucleotide sequence ID" value="NZ_LR593887.1"/>
</dbReference>
<dbReference type="CDD" id="cd02440">
    <property type="entry name" value="AdoMet_MTases"/>
    <property type="match status" value="1"/>
</dbReference>
<dbReference type="GO" id="GO:0008168">
    <property type="term" value="F:methyltransferase activity"/>
    <property type="evidence" value="ECO:0007669"/>
    <property type="project" value="UniProtKB-KW"/>
</dbReference>
<dbReference type="InterPro" id="IPR029063">
    <property type="entry name" value="SAM-dependent_MTases_sf"/>
</dbReference>
<dbReference type="EMBL" id="LR586016">
    <property type="protein sequence ID" value="VIP03640.1"/>
    <property type="molecule type" value="Genomic_DNA"/>
</dbReference>
<dbReference type="InParanoid" id="A0A6C2YPT5"/>
<name>A0A6C2YPT5_9BACT</name>
<dbReference type="SUPFAM" id="SSF53335">
    <property type="entry name" value="S-adenosyl-L-methionine-dependent methyltransferases"/>
    <property type="match status" value="1"/>
</dbReference>
<accession>A0A6C2YPT5</accession>